<dbReference type="SUPFAM" id="SSF103506">
    <property type="entry name" value="Mitochondrial carrier"/>
    <property type="match status" value="1"/>
</dbReference>
<keyword evidence="4 10" id="KW-0812">Transmembrane</keyword>
<evidence type="ECO:0000256" key="4">
    <source>
        <dbReference type="ARBA" id="ARBA00022692"/>
    </source>
</evidence>
<organism evidence="12 13">
    <name type="scientific">[Candida] arabinofermentans NRRL YB-2248</name>
    <dbReference type="NCBI Taxonomy" id="983967"/>
    <lineage>
        <taxon>Eukaryota</taxon>
        <taxon>Fungi</taxon>
        <taxon>Dikarya</taxon>
        <taxon>Ascomycota</taxon>
        <taxon>Saccharomycotina</taxon>
        <taxon>Pichiomycetes</taxon>
        <taxon>Pichiales</taxon>
        <taxon>Pichiaceae</taxon>
        <taxon>Ogataea</taxon>
        <taxon>Ogataea/Candida clade</taxon>
    </lineage>
</organism>
<name>A0A1E4T3I1_9ASCO</name>
<dbReference type="GO" id="GO:0000064">
    <property type="term" value="F:L-ornithine transmembrane transporter activity"/>
    <property type="evidence" value="ECO:0007669"/>
    <property type="project" value="TreeGrafter"/>
</dbReference>
<keyword evidence="13" id="KW-1185">Reference proteome</keyword>
<evidence type="ECO:0000256" key="8">
    <source>
        <dbReference type="ARBA" id="ARBA00023128"/>
    </source>
</evidence>
<evidence type="ECO:0000256" key="7">
    <source>
        <dbReference type="ARBA" id="ARBA00022989"/>
    </source>
</evidence>
<evidence type="ECO:0000256" key="11">
    <source>
        <dbReference type="RuleBase" id="RU000488"/>
    </source>
</evidence>
<dbReference type="Proteomes" id="UP000094801">
    <property type="component" value="Unassembled WGS sequence"/>
</dbReference>
<evidence type="ECO:0000313" key="13">
    <source>
        <dbReference type="Proteomes" id="UP000094801"/>
    </source>
</evidence>
<proteinExistence type="inferred from homology"/>
<feature type="repeat" description="Solcar" evidence="10">
    <location>
        <begin position="220"/>
        <end position="306"/>
    </location>
</feature>
<evidence type="ECO:0000256" key="10">
    <source>
        <dbReference type="PROSITE-ProRule" id="PRU00282"/>
    </source>
</evidence>
<dbReference type="PROSITE" id="PS50920">
    <property type="entry name" value="SOLCAR"/>
    <property type="match status" value="3"/>
</dbReference>
<keyword evidence="9 10" id="KW-0472">Membrane</keyword>
<dbReference type="PANTHER" id="PTHR45624:SF51">
    <property type="entry name" value="CARRIER PROTEIN YMC2, MITOCHONDRIAL-RELATED"/>
    <property type="match status" value="1"/>
</dbReference>
<evidence type="ECO:0008006" key="14">
    <source>
        <dbReference type="Google" id="ProtNLM"/>
    </source>
</evidence>
<evidence type="ECO:0000256" key="9">
    <source>
        <dbReference type="ARBA" id="ARBA00023136"/>
    </source>
</evidence>
<dbReference type="Pfam" id="PF00153">
    <property type="entry name" value="Mito_carr"/>
    <property type="match status" value="3"/>
</dbReference>
<dbReference type="AlphaFoldDB" id="A0A1E4T3I1"/>
<dbReference type="InterPro" id="IPR002067">
    <property type="entry name" value="MCP"/>
</dbReference>
<dbReference type="PRINTS" id="PR00926">
    <property type="entry name" value="MITOCARRIER"/>
</dbReference>
<dbReference type="STRING" id="983967.A0A1E4T3I1"/>
<sequence length="308" mass="33705">MTEEAELVLTLDDPPVTDSNRAIKDITCGVISGIAQVFVSQPFDITKVRLQSAKPGEYSSVIDVISKLIKNEGPLAFYKGTLTPLIGIGACVSIQFGVNEFMKRSFNSMNGKDGLITNQQFFMCGMASGFANGFLASPIEHVRIRLQTQKGNAGATKPEFNGPLSVIKKLYGNGGTKLIFKGLGPTLIRESFGMGSYFMTFEMLVKNEMVNRKIERSQIESWKLCLFGGLAGYAMWLTVYPIDVIKSTLQTDNYLKPQLKNSIDASKAILKQNGYKGFFKGFTPAILRAAPVNAATFLAFELSMRAIG</sequence>
<evidence type="ECO:0000256" key="1">
    <source>
        <dbReference type="ARBA" id="ARBA00004448"/>
    </source>
</evidence>
<keyword evidence="3 11" id="KW-0813">Transport</keyword>
<dbReference type="GO" id="GO:1990575">
    <property type="term" value="P:mitochondrial L-ornithine transmembrane transport"/>
    <property type="evidence" value="ECO:0007669"/>
    <property type="project" value="TreeGrafter"/>
</dbReference>
<evidence type="ECO:0000256" key="2">
    <source>
        <dbReference type="ARBA" id="ARBA00006375"/>
    </source>
</evidence>
<feature type="repeat" description="Solcar" evidence="10">
    <location>
        <begin position="119"/>
        <end position="207"/>
    </location>
</feature>
<comment type="subcellular location">
    <subcellularLocation>
        <location evidence="1">Mitochondrion inner membrane</location>
        <topology evidence="1">Multi-pass membrane protein</topology>
    </subcellularLocation>
</comment>
<accession>A0A1E4T3I1</accession>
<dbReference type="InterPro" id="IPR050567">
    <property type="entry name" value="Mitochondrial_Carrier"/>
</dbReference>
<reference evidence="13" key="1">
    <citation type="submission" date="2016-04" db="EMBL/GenBank/DDBJ databases">
        <title>Comparative genomics of biotechnologically important yeasts.</title>
        <authorList>
            <consortium name="DOE Joint Genome Institute"/>
            <person name="Riley R."/>
            <person name="Haridas S."/>
            <person name="Wolfe K.H."/>
            <person name="Lopes M.R."/>
            <person name="Hittinger C.T."/>
            <person name="Goker M."/>
            <person name="Salamov A."/>
            <person name="Wisecaver J."/>
            <person name="Long T.M."/>
            <person name="Aerts A.L."/>
            <person name="Barry K."/>
            <person name="Choi C."/>
            <person name="Clum A."/>
            <person name="Coughlan A.Y."/>
            <person name="Deshpande S."/>
            <person name="Douglass A.P."/>
            <person name="Hanson S.J."/>
            <person name="Klenk H.-P."/>
            <person name="Labutti K."/>
            <person name="Lapidus A."/>
            <person name="Lindquist E."/>
            <person name="Lipzen A."/>
            <person name="Meier-Kolthoff J.P."/>
            <person name="Ohm R.A."/>
            <person name="Otillar R.P."/>
            <person name="Pangilinan J."/>
            <person name="Peng Y."/>
            <person name="Rokas A."/>
            <person name="Rosa C.A."/>
            <person name="Scheuner C."/>
            <person name="Sibirny A.A."/>
            <person name="Slot J.C."/>
            <person name="Stielow J.B."/>
            <person name="Sun H."/>
            <person name="Kurtzman C.P."/>
            <person name="Blackwell M."/>
            <person name="Grigoriev I.V."/>
            <person name="Jeffries T.W."/>
        </authorList>
    </citation>
    <scope>NUCLEOTIDE SEQUENCE [LARGE SCALE GENOMIC DNA]</scope>
    <source>
        <strain evidence="13">NRRL YB-2248</strain>
    </source>
</reference>
<feature type="repeat" description="Solcar" evidence="10">
    <location>
        <begin position="20"/>
        <end position="105"/>
    </location>
</feature>
<keyword evidence="8" id="KW-0496">Mitochondrion</keyword>
<evidence type="ECO:0000256" key="5">
    <source>
        <dbReference type="ARBA" id="ARBA00022737"/>
    </source>
</evidence>
<protein>
    <recommendedName>
        <fullName evidence="14">Mitochondrial carrier protein</fullName>
    </recommendedName>
</protein>
<gene>
    <name evidence="12" type="ORF">CANARDRAFT_175202</name>
</gene>
<dbReference type="InterPro" id="IPR018108">
    <property type="entry name" value="MCP_transmembrane"/>
</dbReference>
<dbReference type="GO" id="GO:0005743">
    <property type="term" value="C:mitochondrial inner membrane"/>
    <property type="evidence" value="ECO:0007669"/>
    <property type="project" value="UniProtKB-SubCell"/>
</dbReference>
<keyword evidence="6" id="KW-0999">Mitochondrion inner membrane</keyword>
<dbReference type="OrthoDB" id="409586at2759"/>
<dbReference type="Gene3D" id="1.50.40.10">
    <property type="entry name" value="Mitochondrial carrier domain"/>
    <property type="match status" value="1"/>
</dbReference>
<comment type="similarity">
    <text evidence="2 11">Belongs to the mitochondrial carrier (TC 2.A.29) family.</text>
</comment>
<dbReference type="PANTHER" id="PTHR45624">
    <property type="entry name" value="MITOCHONDRIAL BASIC AMINO ACIDS TRANSPORTER-RELATED"/>
    <property type="match status" value="1"/>
</dbReference>
<keyword evidence="5" id="KW-0677">Repeat</keyword>
<evidence type="ECO:0000313" key="12">
    <source>
        <dbReference type="EMBL" id="ODV86282.1"/>
    </source>
</evidence>
<dbReference type="EMBL" id="KV453850">
    <property type="protein sequence ID" value="ODV86282.1"/>
    <property type="molecule type" value="Genomic_DNA"/>
</dbReference>
<evidence type="ECO:0000256" key="6">
    <source>
        <dbReference type="ARBA" id="ARBA00022792"/>
    </source>
</evidence>
<keyword evidence="7" id="KW-1133">Transmembrane helix</keyword>
<dbReference type="InterPro" id="IPR023395">
    <property type="entry name" value="MCP_dom_sf"/>
</dbReference>
<evidence type="ECO:0000256" key="3">
    <source>
        <dbReference type="ARBA" id="ARBA00022448"/>
    </source>
</evidence>